<dbReference type="InterPro" id="IPR051915">
    <property type="entry name" value="Cellulose_Degrad_GH3"/>
</dbReference>
<feature type="domain" description="Glycoside hydrolase family 3 N-terminal" evidence="2">
    <location>
        <begin position="78"/>
        <end position="401"/>
    </location>
</feature>
<dbReference type="InterPro" id="IPR036881">
    <property type="entry name" value="Glyco_hydro_3_C_sf"/>
</dbReference>
<evidence type="ECO:0000256" key="1">
    <source>
        <dbReference type="ARBA" id="ARBA00022801"/>
    </source>
</evidence>
<dbReference type="InterPro" id="IPR002772">
    <property type="entry name" value="Glyco_hydro_3_C"/>
</dbReference>
<dbReference type="InterPro" id="IPR017853">
    <property type="entry name" value="GH"/>
</dbReference>
<protein>
    <submittedName>
        <fullName evidence="5">Glycoside hydrolase family 3 protein</fullName>
    </submittedName>
</protein>
<dbReference type="GO" id="GO:0008422">
    <property type="term" value="F:beta-glucosidase activity"/>
    <property type="evidence" value="ECO:0007669"/>
    <property type="project" value="TreeGrafter"/>
</dbReference>
<evidence type="ECO:0000313" key="6">
    <source>
        <dbReference type="Proteomes" id="UP000317839"/>
    </source>
</evidence>
<dbReference type="PANTHER" id="PTHR30620:SF77">
    <property type="entry name" value="LYSOSOMAL BETA GLUCOSIDASE-LIKE"/>
    <property type="match status" value="1"/>
</dbReference>
<dbReference type="PROSITE" id="PS51257">
    <property type="entry name" value="PROKAR_LIPOPROTEIN"/>
    <property type="match status" value="1"/>
</dbReference>
<evidence type="ECO:0000259" key="3">
    <source>
        <dbReference type="Pfam" id="PF01915"/>
    </source>
</evidence>
<dbReference type="PANTHER" id="PTHR30620">
    <property type="entry name" value="PERIPLASMIC BETA-GLUCOSIDASE-RELATED"/>
    <property type="match status" value="1"/>
</dbReference>
<dbReference type="AlphaFoldDB" id="A0A545T184"/>
<dbReference type="Pfam" id="PF01915">
    <property type="entry name" value="Glyco_hydro_3_C"/>
    <property type="match status" value="1"/>
</dbReference>
<evidence type="ECO:0000259" key="2">
    <source>
        <dbReference type="Pfam" id="PF00933"/>
    </source>
</evidence>
<dbReference type="SUPFAM" id="SSF51445">
    <property type="entry name" value="(Trans)glycosidases"/>
    <property type="match status" value="1"/>
</dbReference>
<dbReference type="Gene3D" id="2.60.120.430">
    <property type="entry name" value="Galactose-binding lectin"/>
    <property type="match status" value="1"/>
</dbReference>
<accession>A0A545T184</accession>
<evidence type="ECO:0000313" key="5">
    <source>
        <dbReference type="EMBL" id="TQV70973.1"/>
    </source>
</evidence>
<reference evidence="5 6" key="1">
    <citation type="submission" date="2019-06" db="EMBL/GenBank/DDBJ databases">
        <title>Draft genome of Aliikangiella marina GYP-15.</title>
        <authorList>
            <person name="Wang G."/>
        </authorList>
    </citation>
    <scope>NUCLEOTIDE SEQUENCE [LARGE SCALE GENOMIC DNA]</scope>
    <source>
        <strain evidence="5 6">GYP-15</strain>
    </source>
</reference>
<dbReference type="InterPro" id="IPR041443">
    <property type="entry name" value="Exop_C"/>
</dbReference>
<dbReference type="EMBL" id="VIKR01000007">
    <property type="protein sequence ID" value="TQV70973.1"/>
    <property type="molecule type" value="Genomic_DNA"/>
</dbReference>
<organism evidence="5 6">
    <name type="scientific">Aliikangiella marina</name>
    <dbReference type="NCBI Taxonomy" id="1712262"/>
    <lineage>
        <taxon>Bacteria</taxon>
        <taxon>Pseudomonadati</taxon>
        <taxon>Pseudomonadota</taxon>
        <taxon>Gammaproteobacteria</taxon>
        <taxon>Oceanospirillales</taxon>
        <taxon>Pleioneaceae</taxon>
        <taxon>Aliikangiella</taxon>
    </lineage>
</organism>
<keyword evidence="1 5" id="KW-0378">Hydrolase</keyword>
<feature type="domain" description="ExoP galactose-binding-like" evidence="4">
    <location>
        <begin position="685"/>
        <end position="839"/>
    </location>
</feature>
<dbReference type="InterPro" id="IPR036962">
    <property type="entry name" value="Glyco_hydro_3_N_sf"/>
</dbReference>
<dbReference type="OrthoDB" id="9781691at2"/>
<name>A0A545T184_9GAMM</name>
<proteinExistence type="predicted"/>
<dbReference type="Pfam" id="PF18559">
    <property type="entry name" value="Exop_C"/>
    <property type="match status" value="1"/>
</dbReference>
<sequence length="851" mass="93872">MELKSLNNKLKILTPLIATSFALVSCSQEKAPDANIDQAEQHVEVSKTVPAFWPVVANPIQADRSTEKRVQEILQSMTIEQKIAQMIQPEIRSITPEDMRKYGFGSYLNGGGSFPNQKKQSSISDWIDFAEQMYLASIDASMDGSTIPTMWGTDAVHGHNNVIGATLFPHNIGLGAANNPRLIEQIAQATATEVMVTGIDWIFAPTVAVVRDDRWGRTYEGYSEDPEIVKAYSAAIVRGLQGQGNQFLGDDKVIATVKHFLGDGGTEKGDDQGNNIASEEALYKVHAQGYIGGLTSGAQTVMASFNSWHGKKNHGSYYLLTQVLKDRMGFDGFIVGDWNGHGQVKGCSNESCSQSINAGLDMFMAPTDSWKPLYYNTLAQAKSGEIPMSRIDDAVSRILRVKVRAGLFDKPSPAKRLLSGKTELIGHPDHRAIARQAVRESLVLLKNKNNLLPLPQNKNILIAGDAADNIGKQSGGWTITWQGTGNTNNDFPGATSILDGIKNKLADSDANIEFSPQGNYQTKPDVAIVVFGEEPYAEGNGDLDNLEYQRGNKRDLALLKKLKRDNIPVIAIFISGRPMWVNPELNASDAFVAAWLPGTEGQGIADVIFRKRNGEVDFDFTGKLSFSWPNSPIQTTVNRYDTQYNPLLPYGFGLSYSDTNIIADNLDEEIETLNSDLIALNLFNAPWRPAIVNESDVELITSNNFSGTSIKYQTIDRDTQEDARRIEFTGDARVMFEIQDNFVFDLRGYADANAALSFDIRRNHAEELPLYLSMRCEQECNPAIDLSNLLKTAERKAWQTVQIALACFSNKGATMDKIIAPFVLSTNKPQIVEIAKLEITTTKSKNVIECR</sequence>
<dbReference type="Proteomes" id="UP000317839">
    <property type="component" value="Unassembled WGS sequence"/>
</dbReference>
<dbReference type="GO" id="GO:0009251">
    <property type="term" value="P:glucan catabolic process"/>
    <property type="evidence" value="ECO:0007669"/>
    <property type="project" value="TreeGrafter"/>
</dbReference>
<evidence type="ECO:0000259" key="4">
    <source>
        <dbReference type="Pfam" id="PF18559"/>
    </source>
</evidence>
<dbReference type="Gene3D" id="3.40.50.1700">
    <property type="entry name" value="Glycoside hydrolase family 3 C-terminal domain"/>
    <property type="match status" value="1"/>
</dbReference>
<feature type="domain" description="Glycoside hydrolase family 3 C-terminal" evidence="3">
    <location>
        <begin position="442"/>
        <end position="656"/>
    </location>
</feature>
<dbReference type="PRINTS" id="PR00133">
    <property type="entry name" value="GLHYDRLASE3"/>
</dbReference>
<comment type="caution">
    <text evidence="5">The sequence shown here is derived from an EMBL/GenBank/DDBJ whole genome shotgun (WGS) entry which is preliminary data.</text>
</comment>
<keyword evidence="6" id="KW-1185">Reference proteome</keyword>
<dbReference type="Gene3D" id="3.20.20.300">
    <property type="entry name" value="Glycoside hydrolase, family 3, N-terminal domain"/>
    <property type="match status" value="1"/>
</dbReference>
<dbReference type="SUPFAM" id="SSF52279">
    <property type="entry name" value="Beta-D-glucan exohydrolase, C-terminal domain"/>
    <property type="match status" value="1"/>
</dbReference>
<dbReference type="Pfam" id="PF00933">
    <property type="entry name" value="Glyco_hydro_3"/>
    <property type="match status" value="1"/>
</dbReference>
<dbReference type="InterPro" id="IPR001764">
    <property type="entry name" value="Glyco_hydro_3_N"/>
</dbReference>
<dbReference type="RefSeq" id="WP_142944190.1">
    <property type="nucleotide sequence ID" value="NZ_VIKR01000007.1"/>
</dbReference>
<gene>
    <name evidence="5" type="ORF">FLL45_21845</name>
</gene>